<dbReference type="InterPro" id="IPR048166">
    <property type="entry name" value="VVA0879-like"/>
</dbReference>
<dbReference type="NCBIfam" id="NF041591">
    <property type="entry name" value="CxxC_VVA0879"/>
    <property type="match status" value="1"/>
</dbReference>
<evidence type="ECO:0000313" key="1">
    <source>
        <dbReference type="EMBL" id="MFB0841832.1"/>
    </source>
</evidence>
<keyword evidence="2" id="KW-1185">Reference proteome</keyword>
<evidence type="ECO:0000313" key="2">
    <source>
        <dbReference type="Proteomes" id="UP001575622"/>
    </source>
</evidence>
<dbReference type="RefSeq" id="WP_054972420.1">
    <property type="nucleotide sequence ID" value="NZ_JBHDLN010000003.1"/>
</dbReference>
<reference evidence="1 2" key="1">
    <citation type="submission" date="2024-09" db="EMBL/GenBank/DDBJ databases">
        <authorList>
            <person name="Makale K.P.P."/>
            <person name="Makhzoum A."/>
            <person name="Rantong G."/>
            <person name="Rahube T.O."/>
        </authorList>
    </citation>
    <scope>NUCLEOTIDE SEQUENCE [LARGE SCALE GENOMIC DNA]</scope>
    <source>
        <strain evidence="1 2">KM_D13</strain>
    </source>
</reference>
<accession>A0ABV4UVH5</accession>
<protein>
    <submittedName>
        <fullName evidence="1">VVA0879 family protein</fullName>
    </submittedName>
</protein>
<gene>
    <name evidence="1" type="ORF">ACEU3E_06605</name>
</gene>
<dbReference type="Proteomes" id="UP001575622">
    <property type="component" value="Unassembled WGS sequence"/>
</dbReference>
<dbReference type="EMBL" id="JBHDLN010000003">
    <property type="protein sequence ID" value="MFB0841832.1"/>
    <property type="molecule type" value="Genomic_DNA"/>
</dbReference>
<sequence length="106" mass="11850">MIKQTLAEWKKEAQDRFGEKTSEWKFRCSRCGNDQSASEFVEAGIKPEDAISMVYQECIGRHGAKEVGCDWAAFGLLGTLGKGRIVFTPDGREVEVFDFAPVEVTQ</sequence>
<organism evidence="1 2">
    <name type="scientific">Paenibacillus oleatilyticus</name>
    <dbReference type="NCBI Taxonomy" id="2594886"/>
    <lineage>
        <taxon>Bacteria</taxon>
        <taxon>Bacillati</taxon>
        <taxon>Bacillota</taxon>
        <taxon>Bacilli</taxon>
        <taxon>Bacillales</taxon>
        <taxon>Paenibacillaceae</taxon>
        <taxon>Paenibacillus</taxon>
    </lineage>
</organism>
<proteinExistence type="predicted"/>
<name>A0ABV4UVH5_9BACL</name>
<comment type="caution">
    <text evidence="1">The sequence shown here is derived from an EMBL/GenBank/DDBJ whole genome shotgun (WGS) entry which is preliminary data.</text>
</comment>